<evidence type="ECO:0000313" key="2">
    <source>
        <dbReference type="Proteomes" id="UP000031668"/>
    </source>
</evidence>
<dbReference type="Proteomes" id="UP000031668">
    <property type="component" value="Unassembled WGS sequence"/>
</dbReference>
<sequence>MDKVGSNPVPDWATRSEYKSLPFIAVALSRDLITTSIRSEGISWCFIIGAHEWSPMLSTIFRLLVVQGCNLELTPIQDSWPILRRKARSLLREYCQATCGFLPFWKAVSNVAGSLNKRLSMGWGLYWFRCGNRCCIFLRFHRRWLQQNVCLRNKPEAVYNVE</sequence>
<gene>
    <name evidence="1" type="ORF">RF11_03614</name>
</gene>
<dbReference type="EMBL" id="JWZT01000994">
    <property type="protein sequence ID" value="KII73119.1"/>
    <property type="molecule type" value="Genomic_DNA"/>
</dbReference>
<dbReference type="AlphaFoldDB" id="A0A0C2J5S5"/>
<reference evidence="1 2" key="1">
    <citation type="journal article" date="2014" name="Genome Biol. Evol.">
        <title>The genome of the myxosporean Thelohanellus kitauei shows adaptations to nutrient acquisition within its fish host.</title>
        <authorList>
            <person name="Yang Y."/>
            <person name="Xiong J."/>
            <person name="Zhou Z."/>
            <person name="Huo F."/>
            <person name="Miao W."/>
            <person name="Ran C."/>
            <person name="Liu Y."/>
            <person name="Zhang J."/>
            <person name="Feng J."/>
            <person name="Wang M."/>
            <person name="Wang M."/>
            <person name="Wang L."/>
            <person name="Yao B."/>
        </authorList>
    </citation>
    <scope>NUCLEOTIDE SEQUENCE [LARGE SCALE GENOMIC DNA]</scope>
    <source>
        <strain evidence="1">Wuqing</strain>
    </source>
</reference>
<accession>A0A0C2J5S5</accession>
<proteinExistence type="predicted"/>
<name>A0A0C2J5S5_THEKT</name>
<keyword evidence="2" id="KW-1185">Reference proteome</keyword>
<organism evidence="1 2">
    <name type="scientific">Thelohanellus kitauei</name>
    <name type="common">Myxosporean</name>
    <dbReference type="NCBI Taxonomy" id="669202"/>
    <lineage>
        <taxon>Eukaryota</taxon>
        <taxon>Metazoa</taxon>
        <taxon>Cnidaria</taxon>
        <taxon>Myxozoa</taxon>
        <taxon>Myxosporea</taxon>
        <taxon>Bivalvulida</taxon>
        <taxon>Platysporina</taxon>
        <taxon>Myxobolidae</taxon>
        <taxon>Thelohanellus</taxon>
    </lineage>
</organism>
<protein>
    <submittedName>
        <fullName evidence="1">Uncharacterized protein</fullName>
    </submittedName>
</protein>
<comment type="caution">
    <text evidence="1">The sequence shown here is derived from an EMBL/GenBank/DDBJ whole genome shotgun (WGS) entry which is preliminary data.</text>
</comment>
<evidence type="ECO:0000313" key="1">
    <source>
        <dbReference type="EMBL" id="KII73119.1"/>
    </source>
</evidence>